<organism evidence="1">
    <name type="scientific">Timema genevievae</name>
    <name type="common">Walking stick</name>
    <dbReference type="NCBI Taxonomy" id="629358"/>
    <lineage>
        <taxon>Eukaryota</taxon>
        <taxon>Metazoa</taxon>
        <taxon>Ecdysozoa</taxon>
        <taxon>Arthropoda</taxon>
        <taxon>Hexapoda</taxon>
        <taxon>Insecta</taxon>
        <taxon>Pterygota</taxon>
        <taxon>Neoptera</taxon>
        <taxon>Polyneoptera</taxon>
        <taxon>Phasmatodea</taxon>
        <taxon>Timematodea</taxon>
        <taxon>Timematoidea</taxon>
        <taxon>Timematidae</taxon>
        <taxon>Timema</taxon>
    </lineage>
</organism>
<sequence length="193" mass="21496">MWGGREWPRKGVKLKMWNRDSVCVVHPTEIRTSISPSSAVELNTTSALANYATKAEQEYCNGTRAFASLYSVASDEPSRSIRANVLHANCRFVKWSVEEANSRNENTFFPFRETGSLIIGVSTDLQHNRRGPCNVARALAASRLQVSTGDSQHVASTVIQSSLMSFGVKMYCVLPTICSKCLLTMEWNQDRTL</sequence>
<dbReference type="EMBL" id="OE840869">
    <property type="protein sequence ID" value="CAD7593021.1"/>
    <property type="molecule type" value="Genomic_DNA"/>
</dbReference>
<accession>A0A7R9JXK5</accession>
<evidence type="ECO:0000313" key="1">
    <source>
        <dbReference type="EMBL" id="CAD7593021.1"/>
    </source>
</evidence>
<name>A0A7R9JXK5_TIMGE</name>
<gene>
    <name evidence="1" type="ORF">TGEB3V08_LOCUS5146</name>
</gene>
<dbReference type="AlphaFoldDB" id="A0A7R9JXK5"/>
<protein>
    <submittedName>
        <fullName evidence="1">Uncharacterized protein</fullName>
    </submittedName>
</protein>
<reference evidence="1" key="1">
    <citation type="submission" date="2020-11" db="EMBL/GenBank/DDBJ databases">
        <authorList>
            <person name="Tran Van P."/>
        </authorList>
    </citation>
    <scope>NUCLEOTIDE SEQUENCE</scope>
</reference>
<proteinExistence type="predicted"/>